<dbReference type="GO" id="GO:0016887">
    <property type="term" value="F:ATP hydrolysis activity"/>
    <property type="evidence" value="ECO:0007669"/>
    <property type="project" value="InterPro"/>
</dbReference>
<evidence type="ECO:0000313" key="3">
    <source>
        <dbReference type="Proteomes" id="UP000006607"/>
    </source>
</evidence>
<proteinExistence type="predicted"/>
<dbReference type="InterPro" id="IPR016195">
    <property type="entry name" value="Pol/histidinol_Pase-like"/>
</dbReference>
<dbReference type="RefSeq" id="WP_001100990.1">
    <property type="nucleotide sequence ID" value="NZ_JH792027.1"/>
</dbReference>
<dbReference type="GO" id="GO:0006302">
    <property type="term" value="P:double-strand break repair"/>
    <property type="evidence" value="ECO:0007669"/>
    <property type="project" value="InterPro"/>
</dbReference>
<protein>
    <recommendedName>
        <fullName evidence="1">Rad50/SbcC-type AAA domain-containing protein</fullName>
    </recommendedName>
</protein>
<dbReference type="PANTHER" id="PTHR32182">
    <property type="entry name" value="DNA REPLICATION AND REPAIR PROTEIN RECF"/>
    <property type="match status" value="1"/>
</dbReference>
<name>A0A9W5K1T0_BACC8</name>
<gene>
    <name evidence="2" type="ORF">IIA_05863</name>
</gene>
<dbReference type="EMBL" id="AHER01000063">
    <property type="protein sequence ID" value="EJR11756.1"/>
    <property type="molecule type" value="Genomic_DNA"/>
</dbReference>
<dbReference type="Gene3D" id="3.20.20.140">
    <property type="entry name" value="Metal-dependent hydrolases"/>
    <property type="match status" value="1"/>
</dbReference>
<organism evidence="2 3">
    <name type="scientific">Bacillus cereus (strain VD014)</name>
    <dbReference type="NCBI Taxonomy" id="1053223"/>
    <lineage>
        <taxon>Bacteria</taxon>
        <taxon>Bacillati</taxon>
        <taxon>Bacillota</taxon>
        <taxon>Bacilli</taxon>
        <taxon>Bacillales</taxon>
        <taxon>Bacillaceae</taxon>
        <taxon>Bacillus</taxon>
        <taxon>Bacillus cereus group</taxon>
    </lineage>
</organism>
<accession>A0A9W5K1T0</accession>
<sequence>MNVITEDLLEIYKKIEKAQKRYGDLKKCEIHLHTPASYDYRLVPDKSFQQLTEKEVINIAKDYGYFTEIQQQKMLALINEGEYKGQEYLDALAHQKVPYDNLKEYIAYMLIAHRLYSNKIEVVVISDHNTISGYYKLQYALNKYFKERLKGKVLNQKSIHLFLGVEISCADKNHVVGIFDEANYENVVGFLERFVITENDGTCDHSLTIIRAIAGIGGLPYIAHINSSNYIGTNIYKKSLFSSDILKVLGLTNISVKEKVLNSVRNYVKKKEFCFLHESDAHDLDSIGINNTWIKFNNFTFGALKQAINNYSFCVFTTKPNFTDKYIKGVCIDPGDDGYLCGAQEKQDKFDKNMFNLDFSRDLNCIIGGRGTGKSTLLNIIETVFTMETANRAQLEFLSQHKRIYIVFSLKGKEYIIRFLPQRDSSKSYTGKHVFHKNAFIGDSLQDDKIKLANHWMELFEIEKEREDTFVASIVTIQNRREILKEVYRKGYSINNIIYRIDQGEIGDFVRETVFNGIKLEFKEFLNQLKKENRIKYKKYFRENLNNLIVSLDSQKKHVKTVIDGFNKENKNLIKIELSPKQGQLDYFLGDLLLRINQNKHIAKTFLTWGEVERYLYEIVDRIGFLEFFNLLANDKYKELEKTVSILDFTKNASSSMYDVDESFEVITERNLSTVYKEIKNELLKDKELLLSSLNKYFAVIDDYTLFFNINSKESINYEKVIMKNIEYLSLGQKVVAILTFILNYGTYCGDNSPLIIDQPEDNLDNQYIYKNLVTSLRQVKNERQVIVVTHSSTIVTNADAEQVIVLKSDNKHGWIENRGYPSDKIVMKYIVQYLEGGEESFKHKMDAYSTILLGV</sequence>
<dbReference type="Pfam" id="PF13476">
    <property type="entry name" value="AAA_23"/>
    <property type="match status" value="1"/>
</dbReference>
<dbReference type="Gene3D" id="3.40.50.300">
    <property type="entry name" value="P-loop containing nucleotide triphosphate hydrolases"/>
    <property type="match status" value="2"/>
</dbReference>
<dbReference type="Proteomes" id="UP000006607">
    <property type="component" value="Unassembled WGS sequence"/>
</dbReference>
<dbReference type="InterPro" id="IPR027417">
    <property type="entry name" value="P-loop_NTPase"/>
</dbReference>
<reference evidence="2" key="1">
    <citation type="submission" date="2012-04" db="EMBL/GenBank/DDBJ databases">
        <title>The Genome Sequence of Bacillus cereus VD014.</title>
        <authorList>
            <consortium name="The Broad Institute Genome Sequencing Platform"/>
            <consortium name="The Broad Institute Genome Sequencing Center for Infectious Disease"/>
            <person name="Feldgarden M."/>
            <person name="Van der Auwera G.A."/>
            <person name="Mahillon J."/>
            <person name="Duprez V."/>
            <person name="Timmery S."/>
            <person name="Mattelet C."/>
            <person name="Dierick K."/>
            <person name="Sun M."/>
            <person name="Yu Z."/>
            <person name="Zhu L."/>
            <person name="Hu X."/>
            <person name="Shank E.B."/>
            <person name="Swiecicka I."/>
            <person name="Hansen B.M."/>
            <person name="Andrup L."/>
            <person name="Young S.K."/>
            <person name="Zeng Q."/>
            <person name="Gargeya S."/>
            <person name="Fitzgerald M."/>
            <person name="Haas B."/>
            <person name="Abouelleil A."/>
            <person name="Alvarado L."/>
            <person name="Arachchi H.M."/>
            <person name="Berlin A."/>
            <person name="Chapman S.B."/>
            <person name="Goldberg J."/>
            <person name="Griggs A."/>
            <person name="Gujja S."/>
            <person name="Hansen M."/>
            <person name="Howarth C."/>
            <person name="Imamovic A."/>
            <person name="Larimer J."/>
            <person name="McCowen C."/>
            <person name="Montmayeur A."/>
            <person name="Murphy C."/>
            <person name="Neiman D."/>
            <person name="Pearson M."/>
            <person name="Priest M."/>
            <person name="Roberts A."/>
            <person name="Saif S."/>
            <person name="Shea T."/>
            <person name="Sisk P."/>
            <person name="Sykes S."/>
            <person name="Wortman J."/>
            <person name="Nusbaum C."/>
            <person name="Birren B."/>
        </authorList>
    </citation>
    <scope>NUCLEOTIDE SEQUENCE</scope>
    <source>
        <strain evidence="2">VD014</strain>
    </source>
</reference>
<dbReference type="PANTHER" id="PTHR32182:SF22">
    <property type="entry name" value="ATP-DEPENDENT ENDONUCLEASE, OLD FAMILY-RELATED"/>
    <property type="match status" value="1"/>
</dbReference>
<dbReference type="AlphaFoldDB" id="A0A9W5K1T0"/>
<dbReference type="GO" id="GO:0000731">
    <property type="term" value="P:DNA synthesis involved in DNA repair"/>
    <property type="evidence" value="ECO:0007669"/>
    <property type="project" value="TreeGrafter"/>
</dbReference>
<dbReference type="SUPFAM" id="SSF52540">
    <property type="entry name" value="P-loop containing nucleoside triphosphate hydrolases"/>
    <property type="match status" value="1"/>
</dbReference>
<dbReference type="InterPro" id="IPR038729">
    <property type="entry name" value="Rad50/SbcC_AAA"/>
</dbReference>
<evidence type="ECO:0000313" key="2">
    <source>
        <dbReference type="EMBL" id="EJR11756.1"/>
    </source>
</evidence>
<comment type="caution">
    <text evidence="2">The sequence shown here is derived from an EMBL/GenBank/DDBJ whole genome shotgun (WGS) entry which is preliminary data.</text>
</comment>
<dbReference type="SUPFAM" id="SSF89550">
    <property type="entry name" value="PHP domain-like"/>
    <property type="match status" value="1"/>
</dbReference>
<feature type="domain" description="Rad50/SbcC-type AAA" evidence="1">
    <location>
        <begin position="355"/>
        <end position="568"/>
    </location>
</feature>
<dbReference type="InterPro" id="IPR054798">
    <property type="entry name" value="Spaf_1101-like"/>
</dbReference>
<dbReference type="NCBIfam" id="NF045781">
    <property type="entry name" value="Spaf1101_AAA_ATP"/>
    <property type="match status" value="1"/>
</dbReference>
<evidence type="ECO:0000259" key="1">
    <source>
        <dbReference type="Pfam" id="PF13476"/>
    </source>
</evidence>